<dbReference type="Proteomes" id="UP001374535">
    <property type="component" value="Chromosome 7"/>
</dbReference>
<protein>
    <submittedName>
        <fullName evidence="1">Uncharacterized protein</fullName>
    </submittedName>
</protein>
<name>A0AAQ3RS04_VIGMU</name>
<accession>A0AAQ3RS04</accession>
<evidence type="ECO:0000313" key="2">
    <source>
        <dbReference type="Proteomes" id="UP001374535"/>
    </source>
</evidence>
<keyword evidence="2" id="KW-1185">Reference proteome</keyword>
<gene>
    <name evidence="1" type="ORF">V8G54_025173</name>
</gene>
<evidence type="ECO:0000313" key="1">
    <source>
        <dbReference type="EMBL" id="WVZ04367.1"/>
    </source>
</evidence>
<reference evidence="1 2" key="1">
    <citation type="journal article" date="2023" name="Life. Sci Alliance">
        <title>Evolutionary insights into 3D genome organization and epigenetic landscape of Vigna mungo.</title>
        <authorList>
            <person name="Junaid A."/>
            <person name="Singh B."/>
            <person name="Bhatia S."/>
        </authorList>
    </citation>
    <scope>NUCLEOTIDE SEQUENCE [LARGE SCALE GENOMIC DNA]</scope>
    <source>
        <strain evidence="1">Urdbean</strain>
    </source>
</reference>
<dbReference type="AlphaFoldDB" id="A0AAQ3RS04"/>
<proteinExistence type="predicted"/>
<sequence>MKRANRGRVALTPVGFLAVTGATDNGQSLAERGRAAVLAQWMAVRDEEGERRWWRGGWPDGKDNAGVDKDGRMDVVAVGGERRHDVIGGGDPNPRQVGAEKDLESLRCWSAEWGEEGRTL</sequence>
<dbReference type="EMBL" id="CP144694">
    <property type="protein sequence ID" value="WVZ04367.1"/>
    <property type="molecule type" value="Genomic_DNA"/>
</dbReference>
<organism evidence="1 2">
    <name type="scientific">Vigna mungo</name>
    <name type="common">Black gram</name>
    <name type="synonym">Phaseolus mungo</name>
    <dbReference type="NCBI Taxonomy" id="3915"/>
    <lineage>
        <taxon>Eukaryota</taxon>
        <taxon>Viridiplantae</taxon>
        <taxon>Streptophyta</taxon>
        <taxon>Embryophyta</taxon>
        <taxon>Tracheophyta</taxon>
        <taxon>Spermatophyta</taxon>
        <taxon>Magnoliopsida</taxon>
        <taxon>eudicotyledons</taxon>
        <taxon>Gunneridae</taxon>
        <taxon>Pentapetalae</taxon>
        <taxon>rosids</taxon>
        <taxon>fabids</taxon>
        <taxon>Fabales</taxon>
        <taxon>Fabaceae</taxon>
        <taxon>Papilionoideae</taxon>
        <taxon>50 kb inversion clade</taxon>
        <taxon>NPAAA clade</taxon>
        <taxon>indigoferoid/millettioid clade</taxon>
        <taxon>Phaseoleae</taxon>
        <taxon>Vigna</taxon>
    </lineage>
</organism>